<protein>
    <submittedName>
        <fullName evidence="2">LysR family transcriptional regulator</fullName>
    </submittedName>
</protein>
<sequence length="249" mass="26462">MKIVVIGGTGLIGGKVVGKLTERGHEAVPAAPGTGVNTLTGEGLDTALAGAQVVVDVANSPSFEESAVLEFFTTSTRNLLAAETKAGVTHHLALSIVGIDDLPDNGYFRAKAAQERLIKQSPVAYSILRATQFFEFVKGIADTATDGDTVRVPPVLFQPMAAEDVAEAVTKAAVGIPQKATTEVAGPEVFRFDELVTRALHAWHDPRTVVPDPHARYFGSELAERSLVPDEGSARLATIRFDDWLRTSS</sequence>
<dbReference type="GO" id="GO:0044877">
    <property type="term" value="F:protein-containing complex binding"/>
    <property type="evidence" value="ECO:0007669"/>
    <property type="project" value="TreeGrafter"/>
</dbReference>
<name>A0A401WEJ6_STREY</name>
<dbReference type="SUPFAM" id="SSF51735">
    <property type="entry name" value="NAD(P)-binding Rossmann-fold domains"/>
    <property type="match status" value="1"/>
</dbReference>
<gene>
    <name evidence="2" type="ORF">GKJPGBOP_07525</name>
</gene>
<dbReference type="RefSeq" id="WP_125057777.1">
    <property type="nucleotide sequence ID" value="NZ_BHZD01000001.1"/>
</dbReference>
<dbReference type="InterPro" id="IPR016040">
    <property type="entry name" value="NAD(P)-bd_dom"/>
</dbReference>
<dbReference type="PANTHER" id="PTHR12126">
    <property type="entry name" value="NADH-UBIQUINONE OXIDOREDUCTASE 39 KDA SUBUNIT-RELATED"/>
    <property type="match status" value="1"/>
</dbReference>
<organism evidence="2 3">
    <name type="scientific">Streptomyces paromomycinus</name>
    <name type="common">Streptomyces rimosus subsp. paromomycinus</name>
    <dbReference type="NCBI Taxonomy" id="92743"/>
    <lineage>
        <taxon>Bacteria</taxon>
        <taxon>Bacillati</taxon>
        <taxon>Actinomycetota</taxon>
        <taxon>Actinomycetes</taxon>
        <taxon>Kitasatosporales</taxon>
        <taxon>Streptomycetaceae</taxon>
        <taxon>Streptomyces</taxon>
    </lineage>
</organism>
<dbReference type="PANTHER" id="PTHR12126:SF11">
    <property type="entry name" value="NADH DEHYDROGENASE [UBIQUINONE] 1 ALPHA SUBCOMPLEX SUBUNIT 9, MITOCHONDRIAL"/>
    <property type="match status" value="1"/>
</dbReference>
<proteinExistence type="predicted"/>
<dbReference type="InterPro" id="IPR051207">
    <property type="entry name" value="ComplexI_NDUFA9_subunit"/>
</dbReference>
<evidence type="ECO:0000313" key="3">
    <source>
        <dbReference type="Proteomes" id="UP000286746"/>
    </source>
</evidence>
<accession>A0A401WEJ6</accession>
<keyword evidence="3" id="KW-1185">Reference proteome</keyword>
<dbReference type="InterPro" id="IPR036291">
    <property type="entry name" value="NAD(P)-bd_dom_sf"/>
</dbReference>
<evidence type="ECO:0000259" key="1">
    <source>
        <dbReference type="Pfam" id="PF13460"/>
    </source>
</evidence>
<evidence type="ECO:0000313" key="2">
    <source>
        <dbReference type="EMBL" id="GCD47732.1"/>
    </source>
</evidence>
<dbReference type="EMBL" id="BHZD01000001">
    <property type="protein sequence ID" value="GCD47732.1"/>
    <property type="molecule type" value="Genomic_DNA"/>
</dbReference>
<comment type="caution">
    <text evidence="2">The sequence shown here is derived from an EMBL/GenBank/DDBJ whole genome shotgun (WGS) entry which is preliminary data.</text>
</comment>
<dbReference type="Gene3D" id="3.40.50.720">
    <property type="entry name" value="NAD(P)-binding Rossmann-like Domain"/>
    <property type="match status" value="1"/>
</dbReference>
<dbReference type="Pfam" id="PF13460">
    <property type="entry name" value="NAD_binding_10"/>
    <property type="match status" value="1"/>
</dbReference>
<reference evidence="2 3" key="1">
    <citation type="submission" date="2018-11" db="EMBL/GenBank/DDBJ databases">
        <title>Whole genome sequence of Streptomyces paromomycinus NBRC 15454(T).</title>
        <authorList>
            <person name="Komaki H."/>
            <person name="Tamura T."/>
        </authorList>
    </citation>
    <scope>NUCLEOTIDE SEQUENCE [LARGE SCALE GENOMIC DNA]</scope>
    <source>
        <strain evidence="2 3">NBRC 15454</strain>
    </source>
</reference>
<feature type="domain" description="NAD(P)-binding" evidence="1">
    <location>
        <begin position="42"/>
        <end position="172"/>
    </location>
</feature>
<dbReference type="AlphaFoldDB" id="A0A401WEJ6"/>
<dbReference type="Proteomes" id="UP000286746">
    <property type="component" value="Unassembled WGS sequence"/>
</dbReference>